<dbReference type="SMART" id="SM00903">
    <property type="entry name" value="Flavin_Reduct"/>
    <property type="match status" value="1"/>
</dbReference>
<comment type="caution">
    <text evidence="3">The sequence shown here is derived from an EMBL/GenBank/DDBJ whole genome shotgun (WGS) entry which is preliminary data.</text>
</comment>
<evidence type="ECO:0000256" key="1">
    <source>
        <dbReference type="ARBA" id="ARBA00023002"/>
    </source>
</evidence>
<dbReference type="RefSeq" id="WP_156860041.1">
    <property type="nucleotide sequence ID" value="NZ_WOWR01000091.1"/>
</dbReference>
<dbReference type="Gene3D" id="2.30.110.10">
    <property type="entry name" value="Electron Transport, Fmn-binding Protein, Chain A"/>
    <property type="match status" value="1"/>
</dbReference>
<evidence type="ECO:0000313" key="3">
    <source>
        <dbReference type="EMBL" id="KAF0250764.1"/>
    </source>
</evidence>
<dbReference type="InterPro" id="IPR012349">
    <property type="entry name" value="Split_barrel_FMN-bd"/>
</dbReference>
<protein>
    <submittedName>
        <fullName evidence="3">Flavin reductase</fullName>
    </submittedName>
</protein>
<dbReference type="InterPro" id="IPR002563">
    <property type="entry name" value="Flavin_Rdtase-like_dom"/>
</dbReference>
<dbReference type="PANTHER" id="PTHR30466:SF1">
    <property type="entry name" value="FMN REDUCTASE (NADH) RUTF"/>
    <property type="match status" value="1"/>
</dbReference>
<dbReference type="GO" id="GO:0042602">
    <property type="term" value="F:riboflavin reductase (NADPH) activity"/>
    <property type="evidence" value="ECO:0007669"/>
    <property type="project" value="TreeGrafter"/>
</dbReference>
<dbReference type="AlphaFoldDB" id="A0A7V8E9M4"/>
<dbReference type="GO" id="GO:0006208">
    <property type="term" value="P:pyrimidine nucleobase catabolic process"/>
    <property type="evidence" value="ECO:0007669"/>
    <property type="project" value="TreeGrafter"/>
</dbReference>
<dbReference type="InterPro" id="IPR050268">
    <property type="entry name" value="NADH-dep_flavin_reductase"/>
</dbReference>
<feature type="domain" description="Flavin reductase like" evidence="2">
    <location>
        <begin position="10"/>
        <end position="157"/>
    </location>
</feature>
<sequence length="162" mass="17700">MDAISFREAMTHLGAAVNVITTDGDAGLGGFTASAVCSVTDSPPTLLFCMNKGGFQYDRFVSNGVACVNVLHGRQEDISQTFSGALKISLEERFEAVSWSTLRTPSPALDDSLVSFDCRIVQVNEVGTHGVFICEVEAVRFGPHNESLMYFRRRYHRLAEAS</sequence>
<accession>A0A7V8E9M4</accession>
<keyword evidence="1" id="KW-0560">Oxidoreductase</keyword>
<evidence type="ECO:0000259" key="2">
    <source>
        <dbReference type="SMART" id="SM00903"/>
    </source>
</evidence>
<name>A0A7V8E9M4_PSEPU</name>
<proteinExistence type="predicted"/>
<dbReference type="GO" id="GO:0010181">
    <property type="term" value="F:FMN binding"/>
    <property type="evidence" value="ECO:0007669"/>
    <property type="project" value="InterPro"/>
</dbReference>
<dbReference type="Proteomes" id="UP000442695">
    <property type="component" value="Unassembled WGS sequence"/>
</dbReference>
<organism evidence="3 4">
    <name type="scientific">Pseudomonas putida</name>
    <name type="common">Arthrobacter siderocapsulatus</name>
    <dbReference type="NCBI Taxonomy" id="303"/>
    <lineage>
        <taxon>Bacteria</taxon>
        <taxon>Pseudomonadati</taxon>
        <taxon>Pseudomonadota</taxon>
        <taxon>Gammaproteobacteria</taxon>
        <taxon>Pseudomonadales</taxon>
        <taxon>Pseudomonadaceae</taxon>
        <taxon>Pseudomonas</taxon>
    </lineage>
</organism>
<dbReference type="SUPFAM" id="SSF50475">
    <property type="entry name" value="FMN-binding split barrel"/>
    <property type="match status" value="1"/>
</dbReference>
<dbReference type="EMBL" id="WOWR01000091">
    <property type="protein sequence ID" value="KAF0250764.1"/>
    <property type="molecule type" value="Genomic_DNA"/>
</dbReference>
<reference evidence="3 4" key="1">
    <citation type="submission" date="2019-12" db="EMBL/GenBank/DDBJ databases">
        <authorList>
            <person name="Woiski C."/>
        </authorList>
    </citation>
    <scope>NUCLEOTIDE SEQUENCE [LARGE SCALE GENOMIC DNA]</scope>
    <source>
        <strain evidence="3 4">BOE100</strain>
    </source>
</reference>
<evidence type="ECO:0000313" key="4">
    <source>
        <dbReference type="Proteomes" id="UP000442695"/>
    </source>
</evidence>
<gene>
    <name evidence="3" type="ORF">GN299_32225</name>
</gene>
<dbReference type="Pfam" id="PF01613">
    <property type="entry name" value="Flavin_Reduct"/>
    <property type="match status" value="1"/>
</dbReference>
<dbReference type="PANTHER" id="PTHR30466">
    <property type="entry name" value="FLAVIN REDUCTASE"/>
    <property type="match status" value="1"/>
</dbReference>